<proteinExistence type="inferred from homology"/>
<dbReference type="EC" id="4.2.1.75" evidence="3 9"/>
<comment type="similarity">
    <text evidence="2 9">Belongs to the uroporphyrinogen-III synthase family.</text>
</comment>
<feature type="domain" description="Tetrapyrrole biosynthesis uroporphyrinogen III synthase" evidence="10">
    <location>
        <begin position="23"/>
        <end position="267"/>
    </location>
</feature>
<comment type="function">
    <text evidence="6 9">Catalyzes cyclization of the linear tetrapyrrole, hydroxymethylbilane, to the macrocyclic uroporphyrinogen III.</text>
</comment>
<evidence type="ECO:0000256" key="6">
    <source>
        <dbReference type="ARBA" id="ARBA00037589"/>
    </source>
</evidence>
<dbReference type="PANTHER" id="PTHR38042">
    <property type="entry name" value="UROPORPHYRINOGEN-III SYNTHASE, CHLOROPLASTIC"/>
    <property type="match status" value="1"/>
</dbReference>
<dbReference type="PANTHER" id="PTHR38042:SF1">
    <property type="entry name" value="UROPORPHYRINOGEN-III SYNTHASE, CHLOROPLASTIC"/>
    <property type="match status" value="1"/>
</dbReference>
<dbReference type="STRING" id="471514.AN477_13245"/>
<keyword evidence="12" id="KW-1185">Reference proteome</keyword>
<evidence type="ECO:0000256" key="1">
    <source>
        <dbReference type="ARBA" id="ARBA00004772"/>
    </source>
</evidence>
<evidence type="ECO:0000256" key="4">
    <source>
        <dbReference type="ARBA" id="ARBA00023239"/>
    </source>
</evidence>
<name>A0A0P9EVZ3_9BACL</name>
<dbReference type="OrthoDB" id="9815856at2"/>
<organism evidence="11 12">
    <name type="scientific">Alicyclobacillus ferrooxydans</name>
    <dbReference type="NCBI Taxonomy" id="471514"/>
    <lineage>
        <taxon>Bacteria</taxon>
        <taxon>Bacillati</taxon>
        <taxon>Bacillota</taxon>
        <taxon>Bacilli</taxon>
        <taxon>Bacillales</taxon>
        <taxon>Alicyclobacillaceae</taxon>
        <taxon>Alicyclobacillus</taxon>
    </lineage>
</organism>
<dbReference type="AlphaFoldDB" id="A0A0P9EVZ3"/>
<gene>
    <name evidence="11" type="ORF">AN477_13245</name>
</gene>
<evidence type="ECO:0000256" key="2">
    <source>
        <dbReference type="ARBA" id="ARBA00008133"/>
    </source>
</evidence>
<dbReference type="Gene3D" id="3.40.50.10090">
    <property type="match status" value="2"/>
</dbReference>
<reference evidence="11 12" key="1">
    <citation type="submission" date="2015-09" db="EMBL/GenBank/DDBJ databases">
        <title>Draft genome sequence of Alicyclobacillus ferrooxydans DSM 22381.</title>
        <authorList>
            <person name="Hemp J."/>
        </authorList>
    </citation>
    <scope>NUCLEOTIDE SEQUENCE [LARGE SCALE GENOMIC DNA]</scope>
    <source>
        <strain evidence="11 12">TC-34</strain>
    </source>
</reference>
<evidence type="ECO:0000256" key="7">
    <source>
        <dbReference type="ARBA" id="ARBA00040167"/>
    </source>
</evidence>
<dbReference type="RefSeq" id="WP_054969643.1">
    <property type="nucleotide sequence ID" value="NZ_LJCO01000054.1"/>
</dbReference>
<sequence length="288" mass="31709">MARTENLSGLCVLLTREPKDNQELAKRIRSLGGAVVESPLIQIVQRPGELLRQIGRGRALIEAEIGRWFEQFTGLVVTSANALDSLRDVFERFPGLAALLPCFVVGARSAKEAQKLGLRVIHPPEVKTAHHLAVYLSEQRDIGPTSGMRFQEAPRRLLWLRGSLADLSFKHYLEETGFVVEDVVCYDTVAIELSRLAWDEVRAGRGVVVFYSPSAVSAFLGSPVVQEHPLQGELDVIAIGPTTAKALSDAGVSGVFMALEPRLEGVIDTLLKVHEKTYQRRDSSESTR</sequence>
<evidence type="ECO:0000256" key="3">
    <source>
        <dbReference type="ARBA" id="ARBA00013109"/>
    </source>
</evidence>
<evidence type="ECO:0000256" key="9">
    <source>
        <dbReference type="RuleBase" id="RU366031"/>
    </source>
</evidence>
<evidence type="ECO:0000256" key="8">
    <source>
        <dbReference type="ARBA" id="ARBA00048617"/>
    </source>
</evidence>
<keyword evidence="4 9" id="KW-0456">Lyase</keyword>
<dbReference type="EMBL" id="LJCO01000054">
    <property type="protein sequence ID" value="KPV43217.1"/>
    <property type="molecule type" value="Genomic_DNA"/>
</dbReference>
<evidence type="ECO:0000259" key="10">
    <source>
        <dbReference type="Pfam" id="PF02602"/>
    </source>
</evidence>
<evidence type="ECO:0000256" key="5">
    <source>
        <dbReference type="ARBA" id="ARBA00023244"/>
    </source>
</evidence>
<comment type="caution">
    <text evidence="11">The sequence shown here is derived from an EMBL/GenBank/DDBJ whole genome shotgun (WGS) entry which is preliminary data.</text>
</comment>
<dbReference type="SUPFAM" id="SSF69618">
    <property type="entry name" value="HemD-like"/>
    <property type="match status" value="1"/>
</dbReference>
<comment type="pathway">
    <text evidence="1 9">Porphyrin-containing compound metabolism; protoporphyrin-IX biosynthesis; coproporphyrinogen-III from 5-aminolevulinate: step 3/4.</text>
</comment>
<evidence type="ECO:0000313" key="11">
    <source>
        <dbReference type="EMBL" id="KPV43217.1"/>
    </source>
</evidence>
<dbReference type="InterPro" id="IPR003754">
    <property type="entry name" value="4pyrrol_synth_uPrphyn_synth"/>
</dbReference>
<dbReference type="GO" id="GO:0004852">
    <property type="term" value="F:uroporphyrinogen-III synthase activity"/>
    <property type="evidence" value="ECO:0007669"/>
    <property type="project" value="UniProtKB-UniRule"/>
</dbReference>
<dbReference type="InterPro" id="IPR039793">
    <property type="entry name" value="UROS/Hem4"/>
</dbReference>
<dbReference type="GO" id="GO:0006782">
    <property type="term" value="P:protoporphyrinogen IX biosynthetic process"/>
    <property type="evidence" value="ECO:0007669"/>
    <property type="project" value="UniProtKB-UniRule"/>
</dbReference>
<dbReference type="UniPathway" id="UPA00251">
    <property type="reaction ID" value="UER00320"/>
</dbReference>
<dbReference type="Pfam" id="PF02602">
    <property type="entry name" value="HEM4"/>
    <property type="match status" value="1"/>
</dbReference>
<dbReference type="GO" id="GO:0006780">
    <property type="term" value="P:uroporphyrinogen III biosynthetic process"/>
    <property type="evidence" value="ECO:0007669"/>
    <property type="project" value="UniProtKB-UniRule"/>
</dbReference>
<accession>A0A0P9EVZ3</accession>
<keyword evidence="5 9" id="KW-0627">Porphyrin biosynthesis</keyword>
<dbReference type="CDD" id="cd06578">
    <property type="entry name" value="HemD"/>
    <property type="match status" value="1"/>
</dbReference>
<dbReference type="InterPro" id="IPR036108">
    <property type="entry name" value="4pyrrol_syn_uPrphyn_synt_sf"/>
</dbReference>
<protein>
    <recommendedName>
        <fullName evidence="7 9">Uroporphyrinogen-III synthase</fullName>
        <ecNumber evidence="3 9">4.2.1.75</ecNumber>
    </recommendedName>
</protein>
<dbReference type="PATRIC" id="fig|471514.4.peg.1348"/>
<evidence type="ECO:0000313" key="12">
    <source>
        <dbReference type="Proteomes" id="UP000050482"/>
    </source>
</evidence>
<dbReference type="Proteomes" id="UP000050482">
    <property type="component" value="Unassembled WGS sequence"/>
</dbReference>
<comment type="catalytic activity">
    <reaction evidence="8 9">
        <text>hydroxymethylbilane = uroporphyrinogen III + H2O</text>
        <dbReference type="Rhea" id="RHEA:18965"/>
        <dbReference type="ChEBI" id="CHEBI:15377"/>
        <dbReference type="ChEBI" id="CHEBI:57308"/>
        <dbReference type="ChEBI" id="CHEBI:57845"/>
        <dbReference type="EC" id="4.2.1.75"/>
    </reaction>
</comment>